<reference evidence="4" key="2">
    <citation type="journal article" date="2017" name="Plant Physiol. Biochem.">
        <title>Differential oxidative and antioxidative response of duckweed Lemna minor toward plant growth promoting/inhibiting bacteria.</title>
        <authorList>
            <person name="Ishizawa H."/>
            <person name="Kuroda M."/>
            <person name="Morikawa M."/>
            <person name="Ike M."/>
        </authorList>
    </citation>
    <scope>NUCLEOTIDE SEQUENCE [LARGE SCALE GENOMIC DNA]</scope>
    <source>
        <strain evidence="4">M6</strain>
    </source>
</reference>
<keyword evidence="1" id="KW-1133">Transmembrane helix</keyword>
<protein>
    <recommendedName>
        <fullName evidence="2">CAAX prenyl protease 2/Lysostaphin resistance protein A-like domain-containing protein</fullName>
    </recommendedName>
</protein>
<feature type="transmembrane region" description="Helical" evidence="1">
    <location>
        <begin position="94"/>
        <end position="116"/>
    </location>
</feature>
<keyword evidence="1" id="KW-0472">Membrane</keyword>
<feature type="transmembrane region" description="Helical" evidence="1">
    <location>
        <begin position="27"/>
        <end position="51"/>
    </location>
</feature>
<evidence type="ECO:0000259" key="2">
    <source>
        <dbReference type="Pfam" id="PF02517"/>
    </source>
</evidence>
<feature type="domain" description="CAAX prenyl protease 2/Lysostaphin resistance protein A-like" evidence="2">
    <location>
        <begin position="60"/>
        <end position="159"/>
    </location>
</feature>
<feature type="transmembrane region" description="Helical" evidence="1">
    <location>
        <begin position="63"/>
        <end position="82"/>
    </location>
</feature>
<reference evidence="4" key="1">
    <citation type="journal article" date="2017" name="Biotechnol. Biofuels">
        <title>Evaluation of environmental bacterial communities as a factor affecting the growth of duckweed Lemna minor.</title>
        <authorList>
            <person name="Ishizawa H."/>
            <person name="Kuroda M."/>
            <person name="Morikawa M."/>
            <person name="Ike M."/>
        </authorList>
    </citation>
    <scope>NUCLEOTIDE SEQUENCE [LARGE SCALE GENOMIC DNA]</scope>
    <source>
        <strain evidence="4">M6</strain>
    </source>
</reference>
<dbReference type="EMBL" id="AP018827">
    <property type="protein sequence ID" value="BBF80648.1"/>
    <property type="molecule type" value="Genomic_DNA"/>
</dbReference>
<keyword evidence="1" id="KW-0812">Transmembrane</keyword>
<feature type="transmembrane region" description="Helical" evidence="1">
    <location>
        <begin position="148"/>
        <end position="166"/>
    </location>
</feature>
<dbReference type="GO" id="GO:0080120">
    <property type="term" value="P:CAAX-box protein maturation"/>
    <property type="evidence" value="ECO:0007669"/>
    <property type="project" value="UniProtKB-ARBA"/>
</dbReference>
<dbReference type="RefSeq" id="WP_126421100.1">
    <property type="nucleotide sequence ID" value="NZ_AP018827.1"/>
</dbReference>
<proteinExistence type="predicted"/>
<dbReference type="Proteomes" id="UP000278756">
    <property type="component" value="Chromosome 1"/>
</dbReference>
<dbReference type="OrthoDB" id="193898at2"/>
<evidence type="ECO:0000313" key="4">
    <source>
        <dbReference type="Proteomes" id="UP000278756"/>
    </source>
</evidence>
<evidence type="ECO:0000256" key="1">
    <source>
        <dbReference type="SAM" id="Phobius"/>
    </source>
</evidence>
<gene>
    <name evidence="3" type="ORF">EM6_1233</name>
</gene>
<dbReference type="Pfam" id="PF02517">
    <property type="entry name" value="Rce1-like"/>
    <property type="match status" value="1"/>
</dbReference>
<accession>A0A3G9G8I5</accession>
<feature type="transmembrane region" description="Helical" evidence="1">
    <location>
        <begin position="122"/>
        <end position="141"/>
    </location>
</feature>
<dbReference type="GO" id="GO:0004175">
    <property type="term" value="F:endopeptidase activity"/>
    <property type="evidence" value="ECO:0007669"/>
    <property type="project" value="UniProtKB-ARBA"/>
</dbReference>
<dbReference type="InterPro" id="IPR003675">
    <property type="entry name" value="Rce1/LyrA-like_dom"/>
</dbReference>
<organism evidence="3 4">
    <name type="scientific">Asticcacaulis excentricus</name>
    <dbReference type="NCBI Taxonomy" id="78587"/>
    <lineage>
        <taxon>Bacteria</taxon>
        <taxon>Pseudomonadati</taxon>
        <taxon>Pseudomonadota</taxon>
        <taxon>Alphaproteobacteria</taxon>
        <taxon>Caulobacterales</taxon>
        <taxon>Caulobacteraceae</taxon>
        <taxon>Asticcacaulis</taxon>
    </lineage>
</organism>
<name>A0A3G9G8I5_9CAUL</name>
<dbReference type="AlphaFoldDB" id="A0A3G9G8I5"/>
<evidence type="ECO:0000313" key="3">
    <source>
        <dbReference type="EMBL" id="BBF80648.1"/>
    </source>
</evidence>
<sequence length="178" mass="19200">MTPLRLIRERITGAGRSLIVWPALKDWAWCVGVSAAVTLAVAVIGFGSGILRVASPQAGLLGLWLSVMLVPAFSEEIVFRGLMIPAQTETTRPVLWIGVGTLIFVLWHIFEALVLLPGATLFLHPAFLLNAGLIGLGCALMRWRTGSLWPAVLLHGVLVFVWKAWLGGPSLEALMRAG</sequence>